<gene>
    <name evidence="3" type="ORF">Scinn_42060</name>
</gene>
<dbReference type="GeneID" id="86951877"/>
<feature type="region of interest" description="Disordered" evidence="1">
    <location>
        <begin position="198"/>
        <end position="223"/>
    </location>
</feature>
<feature type="compositionally biased region" description="Basic residues" evidence="1">
    <location>
        <begin position="199"/>
        <end position="216"/>
    </location>
</feature>
<name>A0ABQ3NPQ1_STRVG</name>
<evidence type="ECO:0000256" key="1">
    <source>
        <dbReference type="SAM" id="MobiDB-lite"/>
    </source>
</evidence>
<keyword evidence="2" id="KW-0812">Transmembrane</keyword>
<sequence length="247" mass="25121">MTAHSPGEPGSVERGESGTTDVVLRAGGASWLTVPRSMGSAASTALGTGLLGLALALPVAVIVLFSGAGWATVGVVALWMVSVAVAAGFAGALAVACFRVYRIRFSAAGDPPAVRLVRGLGNGPWRPMEEPDRLRLEQEIEEPYAGDTLPATRVLTLRLIRDDSDICRAVLPPDTDARQLLAALEQALGPAVLLELHVKRTTRPAPRRRPNPRNRGRGGPSGIGISGAGGYSCGGGSGCGGGGGGGG</sequence>
<comment type="caution">
    <text evidence="3">The sequence shown here is derived from an EMBL/GenBank/DDBJ whole genome shotgun (WGS) entry which is preliminary data.</text>
</comment>
<keyword evidence="4" id="KW-1185">Reference proteome</keyword>
<accession>A0ABQ3NPQ1</accession>
<keyword evidence="2" id="KW-0472">Membrane</keyword>
<feature type="transmembrane region" description="Helical" evidence="2">
    <location>
        <begin position="76"/>
        <end position="98"/>
    </location>
</feature>
<proteinExistence type="predicted"/>
<protein>
    <recommendedName>
        <fullName evidence="5">Integral membrane protein</fullName>
    </recommendedName>
</protein>
<evidence type="ECO:0008006" key="5">
    <source>
        <dbReference type="Google" id="ProtNLM"/>
    </source>
</evidence>
<evidence type="ECO:0000256" key="2">
    <source>
        <dbReference type="SAM" id="Phobius"/>
    </source>
</evidence>
<feature type="transmembrane region" description="Helical" evidence="2">
    <location>
        <begin position="45"/>
        <end position="70"/>
    </location>
</feature>
<dbReference type="EMBL" id="BNDV01000008">
    <property type="protein sequence ID" value="GHI14743.1"/>
    <property type="molecule type" value="Genomic_DNA"/>
</dbReference>
<evidence type="ECO:0000313" key="4">
    <source>
        <dbReference type="Proteomes" id="UP000660554"/>
    </source>
</evidence>
<dbReference type="Proteomes" id="UP000660554">
    <property type="component" value="Unassembled WGS sequence"/>
</dbReference>
<organism evidence="3 4">
    <name type="scientific">Streptomyces virginiae</name>
    <name type="common">Streptomyces cinnamonensis</name>
    <dbReference type="NCBI Taxonomy" id="1961"/>
    <lineage>
        <taxon>Bacteria</taxon>
        <taxon>Bacillati</taxon>
        <taxon>Actinomycetota</taxon>
        <taxon>Actinomycetes</taxon>
        <taxon>Kitasatosporales</taxon>
        <taxon>Streptomycetaceae</taxon>
        <taxon>Streptomyces</taxon>
    </lineage>
</organism>
<reference evidence="4" key="1">
    <citation type="submission" date="2020-09" db="EMBL/GenBank/DDBJ databases">
        <title>Whole genome shotgun sequence of Streptomyces cinnamonensis NBRC 15873.</title>
        <authorList>
            <person name="Komaki H."/>
            <person name="Tamura T."/>
        </authorList>
    </citation>
    <scope>NUCLEOTIDE SEQUENCE [LARGE SCALE GENOMIC DNA]</scope>
    <source>
        <strain evidence="4">NBRC 15873</strain>
    </source>
</reference>
<evidence type="ECO:0000313" key="3">
    <source>
        <dbReference type="EMBL" id="GHI14743.1"/>
    </source>
</evidence>
<dbReference type="RefSeq" id="WP_191869358.1">
    <property type="nucleotide sequence ID" value="NZ_BMRU01000018.1"/>
</dbReference>
<keyword evidence="2" id="KW-1133">Transmembrane helix</keyword>